<evidence type="ECO:0000313" key="4">
    <source>
        <dbReference type="WBParaSite" id="L893_g17380.t1"/>
    </source>
</evidence>
<keyword evidence="3" id="KW-1185">Reference proteome</keyword>
<proteinExistence type="predicted"/>
<keyword evidence="2" id="KW-0812">Transmembrane</keyword>
<reference evidence="4" key="1">
    <citation type="submission" date="2016-11" db="UniProtKB">
        <authorList>
            <consortium name="WormBaseParasite"/>
        </authorList>
    </citation>
    <scope>IDENTIFICATION</scope>
</reference>
<dbReference type="WBParaSite" id="L893_g17380.t1">
    <property type="protein sequence ID" value="L893_g17380.t1"/>
    <property type="gene ID" value="L893_g17380"/>
</dbReference>
<keyword evidence="2" id="KW-0472">Membrane</keyword>
<keyword evidence="2" id="KW-1133">Transmembrane helix</keyword>
<name>A0A1I7YKU0_9BILA</name>
<feature type="compositionally biased region" description="Basic and acidic residues" evidence="1">
    <location>
        <begin position="1"/>
        <end position="16"/>
    </location>
</feature>
<dbReference type="Proteomes" id="UP000095287">
    <property type="component" value="Unplaced"/>
</dbReference>
<evidence type="ECO:0000256" key="1">
    <source>
        <dbReference type="SAM" id="MobiDB-lite"/>
    </source>
</evidence>
<organism evidence="3 4">
    <name type="scientific">Steinernema glaseri</name>
    <dbReference type="NCBI Taxonomy" id="37863"/>
    <lineage>
        <taxon>Eukaryota</taxon>
        <taxon>Metazoa</taxon>
        <taxon>Ecdysozoa</taxon>
        <taxon>Nematoda</taxon>
        <taxon>Chromadorea</taxon>
        <taxon>Rhabditida</taxon>
        <taxon>Tylenchina</taxon>
        <taxon>Panagrolaimomorpha</taxon>
        <taxon>Strongyloidoidea</taxon>
        <taxon>Steinernematidae</taxon>
        <taxon>Steinernema</taxon>
    </lineage>
</organism>
<accession>A0A1I7YKU0</accession>
<feature type="transmembrane region" description="Helical" evidence="2">
    <location>
        <begin position="32"/>
        <end position="51"/>
    </location>
</feature>
<sequence length="57" mass="6395">GERREKSSDPRGRFDEAGNDPADTMKLRRTSFLDFIFICLQGFLISSTALLRGSEVS</sequence>
<evidence type="ECO:0000256" key="2">
    <source>
        <dbReference type="SAM" id="Phobius"/>
    </source>
</evidence>
<dbReference type="AlphaFoldDB" id="A0A1I7YKU0"/>
<evidence type="ECO:0000313" key="3">
    <source>
        <dbReference type="Proteomes" id="UP000095287"/>
    </source>
</evidence>
<feature type="region of interest" description="Disordered" evidence="1">
    <location>
        <begin position="1"/>
        <end position="23"/>
    </location>
</feature>
<protein>
    <submittedName>
        <fullName evidence="4">Neur_chan_memb domain-containing protein</fullName>
    </submittedName>
</protein>